<dbReference type="Gene3D" id="1.10.630.10">
    <property type="entry name" value="Cytochrome P450"/>
    <property type="match status" value="1"/>
</dbReference>
<keyword evidence="11 14" id="KW-0503">Monooxygenase</keyword>
<keyword evidence="10 13" id="KW-0408">Iron</keyword>
<feature type="binding site" description="axial binding residue" evidence="13">
    <location>
        <position position="136"/>
    </location>
    <ligand>
        <name>heme</name>
        <dbReference type="ChEBI" id="CHEBI:30413"/>
    </ligand>
    <ligandPart>
        <name>Fe</name>
        <dbReference type="ChEBI" id="CHEBI:18248"/>
    </ligandPart>
</feature>
<reference evidence="16" key="1">
    <citation type="journal article" date="2020" name="New Phytol.">
        <title>Comparative genomics reveals dynamic genome evolution in host specialist ectomycorrhizal fungi.</title>
        <authorList>
            <person name="Lofgren L.A."/>
            <person name="Nguyen N.H."/>
            <person name="Vilgalys R."/>
            <person name="Ruytinx J."/>
            <person name="Liao H.L."/>
            <person name="Branco S."/>
            <person name="Kuo A."/>
            <person name="LaButti K."/>
            <person name="Lipzen A."/>
            <person name="Andreopoulos W."/>
            <person name="Pangilinan J."/>
            <person name="Riley R."/>
            <person name="Hundley H."/>
            <person name="Na H."/>
            <person name="Barry K."/>
            <person name="Grigoriev I.V."/>
            <person name="Stajich J.E."/>
            <person name="Kennedy P.G."/>
        </authorList>
    </citation>
    <scope>NUCLEOTIDE SEQUENCE</scope>
    <source>
        <strain evidence="16">S12</strain>
    </source>
</reference>
<dbReference type="PANTHER" id="PTHR46300:SF2">
    <property type="entry name" value="CYTOCHROME P450 MONOOXYGENASE ALNH-RELATED"/>
    <property type="match status" value="1"/>
</dbReference>
<dbReference type="InterPro" id="IPR050364">
    <property type="entry name" value="Cytochrome_P450_fung"/>
</dbReference>
<keyword evidence="7 13" id="KW-0479">Metal-binding</keyword>
<dbReference type="GO" id="GO:0004497">
    <property type="term" value="F:monooxygenase activity"/>
    <property type="evidence" value="ECO:0007669"/>
    <property type="project" value="UniProtKB-KW"/>
</dbReference>
<accession>A0A9P7ABB0</accession>
<evidence type="ECO:0000256" key="7">
    <source>
        <dbReference type="ARBA" id="ARBA00022723"/>
    </source>
</evidence>
<name>A0A9P7ABB0_9AGAM</name>
<evidence type="ECO:0000256" key="5">
    <source>
        <dbReference type="ARBA" id="ARBA00022617"/>
    </source>
</evidence>
<dbReference type="GO" id="GO:0005506">
    <property type="term" value="F:iron ion binding"/>
    <property type="evidence" value="ECO:0007669"/>
    <property type="project" value="InterPro"/>
</dbReference>
<comment type="cofactor">
    <cofactor evidence="1 13">
        <name>heme</name>
        <dbReference type="ChEBI" id="CHEBI:30413"/>
    </cofactor>
</comment>
<keyword evidence="8" id="KW-1133">Transmembrane helix</keyword>
<dbReference type="InterPro" id="IPR001128">
    <property type="entry name" value="Cyt_P450"/>
</dbReference>
<dbReference type="InterPro" id="IPR017972">
    <property type="entry name" value="Cyt_P450_CS"/>
</dbReference>
<dbReference type="RefSeq" id="XP_041153341.1">
    <property type="nucleotide sequence ID" value="XM_041296320.1"/>
</dbReference>
<protein>
    <submittedName>
        <fullName evidence="16">Cytochrome P450</fullName>
    </submittedName>
</protein>
<keyword evidence="9 14" id="KW-0560">Oxidoreductase</keyword>
<evidence type="ECO:0000256" key="14">
    <source>
        <dbReference type="RuleBase" id="RU000461"/>
    </source>
</evidence>
<evidence type="ECO:0000256" key="15">
    <source>
        <dbReference type="SAM" id="SignalP"/>
    </source>
</evidence>
<dbReference type="SUPFAM" id="SSF48264">
    <property type="entry name" value="Cytochrome P450"/>
    <property type="match status" value="1"/>
</dbReference>
<evidence type="ECO:0000313" key="17">
    <source>
        <dbReference type="Proteomes" id="UP000719766"/>
    </source>
</evidence>
<dbReference type="InterPro" id="IPR002401">
    <property type="entry name" value="Cyt_P450_E_grp-I"/>
</dbReference>
<dbReference type="PRINTS" id="PR00385">
    <property type="entry name" value="P450"/>
</dbReference>
<dbReference type="GO" id="GO:0020037">
    <property type="term" value="F:heme binding"/>
    <property type="evidence" value="ECO:0007669"/>
    <property type="project" value="InterPro"/>
</dbReference>
<dbReference type="InterPro" id="IPR036396">
    <property type="entry name" value="Cyt_P450_sf"/>
</dbReference>
<sequence>TAATLMVFFLAMVLYPEVQKRAQAEIDSVVGKERLPTFEDRASLPYIEAVMRETWRWQPVAPLGVPHAASSDDVYDGYFIPKGAIITYNTWSDMFLPASRYPDASSFIPERFLNSDGALTNDDPAEYIFGLGRRVCPG</sequence>
<evidence type="ECO:0000256" key="12">
    <source>
        <dbReference type="ARBA" id="ARBA00023136"/>
    </source>
</evidence>
<comment type="similarity">
    <text evidence="4 14">Belongs to the cytochrome P450 family.</text>
</comment>
<dbReference type="OrthoDB" id="2789670at2759"/>
<evidence type="ECO:0000256" key="3">
    <source>
        <dbReference type="ARBA" id="ARBA00005179"/>
    </source>
</evidence>
<dbReference type="PANTHER" id="PTHR46300">
    <property type="entry name" value="P450, PUTATIVE (EUROFUNG)-RELATED-RELATED"/>
    <property type="match status" value="1"/>
</dbReference>
<comment type="caution">
    <text evidence="16">The sequence shown here is derived from an EMBL/GenBank/DDBJ whole genome shotgun (WGS) entry which is preliminary data.</text>
</comment>
<feature type="non-terminal residue" evidence="16">
    <location>
        <position position="1"/>
    </location>
</feature>
<dbReference type="AlphaFoldDB" id="A0A9P7ABB0"/>
<dbReference type="EMBL" id="JABBWE010000102">
    <property type="protein sequence ID" value="KAG1785858.1"/>
    <property type="molecule type" value="Genomic_DNA"/>
</dbReference>
<evidence type="ECO:0000256" key="1">
    <source>
        <dbReference type="ARBA" id="ARBA00001971"/>
    </source>
</evidence>
<keyword evidence="12" id="KW-0472">Membrane</keyword>
<feature type="chain" id="PRO_5040480690" evidence="15">
    <location>
        <begin position="25"/>
        <end position="138"/>
    </location>
</feature>
<dbReference type="PROSITE" id="PS00086">
    <property type="entry name" value="CYTOCHROME_P450"/>
    <property type="match status" value="1"/>
</dbReference>
<dbReference type="GO" id="GO:0016705">
    <property type="term" value="F:oxidoreductase activity, acting on paired donors, with incorporation or reduction of molecular oxygen"/>
    <property type="evidence" value="ECO:0007669"/>
    <property type="project" value="InterPro"/>
</dbReference>
<dbReference type="PRINTS" id="PR00463">
    <property type="entry name" value="EP450I"/>
</dbReference>
<feature type="signal peptide" evidence="15">
    <location>
        <begin position="1"/>
        <end position="24"/>
    </location>
</feature>
<comment type="pathway">
    <text evidence="3">Secondary metabolite biosynthesis.</text>
</comment>
<evidence type="ECO:0000256" key="6">
    <source>
        <dbReference type="ARBA" id="ARBA00022692"/>
    </source>
</evidence>
<gene>
    <name evidence="16" type="ORF">HD556DRAFT_1198168</name>
</gene>
<organism evidence="16 17">
    <name type="scientific">Suillus plorans</name>
    <dbReference type="NCBI Taxonomy" id="116603"/>
    <lineage>
        <taxon>Eukaryota</taxon>
        <taxon>Fungi</taxon>
        <taxon>Dikarya</taxon>
        <taxon>Basidiomycota</taxon>
        <taxon>Agaricomycotina</taxon>
        <taxon>Agaricomycetes</taxon>
        <taxon>Agaricomycetidae</taxon>
        <taxon>Boletales</taxon>
        <taxon>Suillineae</taxon>
        <taxon>Suillaceae</taxon>
        <taxon>Suillus</taxon>
    </lineage>
</organism>
<proteinExistence type="inferred from homology"/>
<keyword evidence="17" id="KW-1185">Reference proteome</keyword>
<comment type="subcellular location">
    <subcellularLocation>
        <location evidence="2">Membrane</location>
        <topology evidence="2">Single-pass membrane protein</topology>
    </subcellularLocation>
</comment>
<dbReference type="GO" id="GO:0016020">
    <property type="term" value="C:membrane"/>
    <property type="evidence" value="ECO:0007669"/>
    <property type="project" value="UniProtKB-SubCell"/>
</dbReference>
<keyword evidence="15" id="KW-0732">Signal</keyword>
<evidence type="ECO:0000256" key="2">
    <source>
        <dbReference type="ARBA" id="ARBA00004167"/>
    </source>
</evidence>
<keyword evidence="6" id="KW-0812">Transmembrane</keyword>
<dbReference type="GeneID" id="64590084"/>
<evidence type="ECO:0000256" key="4">
    <source>
        <dbReference type="ARBA" id="ARBA00010617"/>
    </source>
</evidence>
<evidence type="ECO:0000256" key="8">
    <source>
        <dbReference type="ARBA" id="ARBA00022989"/>
    </source>
</evidence>
<evidence type="ECO:0000256" key="10">
    <source>
        <dbReference type="ARBA" id="ARBA00023004"/>
    </source>
</evidence>
<keyword evidence="5 13" id="KW-0349">Heme</keyword>
<evidence type="ECO:0000256" key="11">
    <source>
        <dbReference type="ARBA" id="ARBA00023033"/>
    </source>
</evidence>
<dbReference type="Proteomes" id="UP000719766">
    <property type="component" value="Unassembled WGS sequence"/>
</dbReference>
<feature type="non-terminal residue" evidence="16">
    <location>
        <position position="138"/>
    </location>
</feature>
<evidence type="ECO:0000256" key="13">
    <source>
        <dbReference type="PIRSR" id="PIRSR602401-1"/>
    </source>
</evidence>
<dbReference type="Pfam" id="PF00067">
    <property type="entry name" value="p450"/>
    <property type="match status" value="1"/>
</dbReference>
<evidence type="ECO:0000256" key="9">
    <source>
        <dbReference type="ARBA" id="ARBA00023002"/>
    </source>
</evidence>
<evidence type="ECO:0000313" key="16">
    <source>
        <dbReference type="EMBL" id="KAG1785858.1"/>
    </source>
</evidence>